<reference evidence="2 3" key="1">
    <citation type="journal article" date="2015" name="Nature">
        <title>rRNA introns, odd ribosomes, and small enigmatic genomes across a large radiation of phyla.</title>
        <authorList>
            <person name="Brown C.T."/>
            <person name="Hug L.A."/>
            <person name="Thomas B.C."/>
            <person name="Sharon I."/>
            <person name="Castelle C.J."/>
            <person name="Singh A."/>
            <person name="Wilkins M.J."/>
            <person name="Williams K.H."/>
            <person name="Banfield J.F."/>
        </authorList>
    </citation>
    <scope>NUCLEOTIDE SEQUENCE [LARGE SCALE GENOMIC DNA]</scope>
</reference>
<protein>
    <submittedName>
        <fullName evidence="2">Uncharacterized protein</fullName>
    </submittedName>
</protein>
<organism evidence="2 3">
    <name type="scientific">candidate division WWE3 bacterium GW2011_GWA1_46_21</name>
    <dbReference type="NCBI Taxonomy" id="1619107"/>
    <lineage>
        <taxon>Bacteria</taxon>
        <taxon>Katanobacteria</taxon>
    </lineage>
</organism>
<evidence type="ECO:0000313" key="3">
    <source>
        <dbReference type="Proteomes" id="UP000034732"/>
    </source>
</evidence>
<feature type="transmembrane region" description="Helical" evidence="1">
    <location>
        <begin position="23"/>
        <end position="45"/>
    </location>
</feature>
<dbReference type="Proteomes" id="UP000034732">
    <property type="component" value="Unassembled WGS sequence"/>
</dbReference>
<name>A0A0G1PFK7_UNCKA</name>
<keyword evidence="1" id="KW-0812">Transmembrane</keyword>
<gene>
    <name evidence="2" type="ORF">UX44_C0005G0019</name>
</gene>
<dbReference type="AlphaFoldDB" id="A0A0G1PFK7"/>
<evidence type="ECO:0000313" key="2">
    <source>
        <dbReference type="EMBL" id="KKU31541.1"/>
    </source>
</evidence>
<comment type="caution">
    <text evidence="2">The sequence shown here is derived from an EMBL/GenBank/DDBJ whole genome shotgun (WGS) entry which is preliminary data.</text>
</comment>
<proteinExistence type="predicted"/>
<evidence type="ECO:0000256" key="1">
    <source>
        <dbReference type="SAM" id="Phobius"/>
    </source>
</evidence>
<keyword evidence="1" id="KW-1133">Transmembrane helix</keyword>
<accession>A0A0G1PFK7</accession>
<dbReference type="EMBL" id="LCMF01000005">
    <property type="protein sequence ID" value="KKU31541.1"/>
    <property type="molecule type" value="Genomic_DNA"/>
</dbReference>
<keyword evidence="1" id="KW-0472">Membrane</keyword>
<sequence>MWKMFSLLKKIHDKAEEYKGKRLLVLLSVIFVAFSILGILLGYFIGNNPQQDGGKTATANKLTVLESYYEGKITYVDPNYYPNDKITYFLADGEGNEVILLKALDQKLEVSEGHFAKVYGKITKTKDNSKDVLLVDKVVISSPQ</sequence>